<evidence type="ECO:0000256" key="6">
    <source>
        <dbReference type="SAM" id="MobiDB-lite"/>
    </source>
</evidence>
<dbReference type="InterPro" id="IPR051677">
    <property type="entry name" value="AfsR-DnrI-RedD_regulator"/>
</dbReference>
<dbReference type="SMART" id="SM01043">
    <property type="entry name" value="BTAD"/>
    <property type="match status" value="1"/>
</dbReference>
<dbReference type="Gene3D" id="1.10.10.10">
    <property type="entry name" value="Winged helix-like DNA-binding domain superfamily/Winged helix DNA-binding domain"/>
    <property type="match status" value="1"/>
</dbReference>
<dbReference type="InterPro" id="IPR011990">
    <property type="entry name" value="TPR-like_helical_dom_sf"/>
</dbReference>
<dbReference type="InterPro" id="IPR036388">
    <property type="entry name" value="WH-like_DNA-bd_sf"/>
</dbReference>
<dbReference type="SUPFAM" id="SSF48452">
    <property type="entry name" value="TPR-like"/>
    <property type="match status" value="2"/>
</dbReference>
<feature type="DNA-binding region" description="OmpR/PhoB-type" evidence="5">
    <location>
        <begin position="11"/>
        <end position="108"/>
    </location>
</feature>
<dbReference type="CDD" id="cd15831">
    <property type="entry name" value="BTAD"/>
    <property type="match status" value="1"/>
</dbReference>
<dbReference type="AlphaFoldDB" id="A0A542YQT4"/>
<dbReference type="EMBL" id="VFOP01000001">
    <property type="protein sequence ID" value="TQL50458.1"/>
    <property type="molecule type" value="Genomic_DNA"/>
</dbReference>
<proteinExistence type="inferred from homology"/>
<keyword evidence="4" id="KW-0804">Transcription</keyword>
<comment type="similarity">
    <text evidence="1">Belongs to the AfsR/DnrI/RedD regulatory family.</text>
</comment>
<gene>
    <name evidence="8" type="ORF">FB467_1568</name>
</gene>
<keyword evidence="9" id="KW-1185">Reference proteome</keyword>
<dbReference type="InterPro" id="IPR016032">
    <property type="entry name" value="Sig_transdc_resp-reg_C-effctor"/>
</dbReference>
<dbReference type="GO" id="GO:0000160">
    <property type="term" value="P:phosphorelay signal transduction system"/>
    <property type="evidence" value="ECO:0007669"/>
    <property type="project" value="InterPro"/>
</dbReference>
<evidence type="ECO:0000256" key="2">
    <source>
        <dbReference type="ARBA" id="ARBA00023015"/>
    </source>
</evidence>
<dbReference type="Gene3D" id="1.25.40.10">
    <property type="entry name" value="Tetratricopeptide repeat domain"/>
    <property type="match status" value="2"/>
</dbReference>
<feature type="region of interest" description="Disordered" evidence="6">
    <location>
        <begin position="262"/>
        <end position="296"/>
    </location>
</feature>
<keyword evidence="2" id="KW-0805">Transcription regulation</keyword>
<dbReference type="Gene3D" id="3.40.50.300">
    <property type="entry name" value="P-loop containing nucleotide triphosphate hydrolases"/>
    <property type="match status" value="1"/>
</dbReference>
<evidence type="ECO:0000256" key="4">
    <source>
        <dbReference type="ARBA" id="ARBA00023163"/>
    </source>
</evidence>
<evidence type="ECO:0000256" key="1">
    <source>
        <dbReference type="ARBA" id="ARBA00005820"/>
    </source>
</evidence>
<dbReference type="OrthoDB" id="3691954at2"/>
<sequence>MSRRPLRECGAGSYAVPVVGVRLLGPVVVEADTTVPLGGAKQRGLFALLAGSVPPRRTDDQLIQGLWGEEPPASARNAVQVYVTGLRRALQPLGLGIARSGDGYALTGSAYEVDVVRFETVVAQGRAALRGGDAGRAADLLEQALRLWGGTPFDGVGDLPAFEQWRDALVAVRQSARADLATALLRTGRYDEAIATAQALVADHPYDERGWVVAATAQYWAGRQAAALETCTRARDLLADELGVDPGPELAQLPTQILRQELRDPTEGRAAPDGGADDEAAEPVPSLPPLPPAPDPFVGRQDAVQEVLDLVAAGRRVITLVGMGGIGKTTLSLAVAHRLDEADRAVLFCELEAETDAASALDRVCRDLGVDPEDDAAAAIGSGPADVIVLDNAEQVDGLGAALGDLVRRYAAPQFVLTSRTHVGARGEQTVPVSPLMVGAGEGEASPATELFWAAAARVRPDVDRGGDDADVRQLCELLGGIPLAIELVAGRMRTQTPAHLLRRVVEHRTSLLDTRSTGHLPARQATLRVVIDAAVGSLSGPARQLLRLAAGVDGWVRQETLEQVADPVLADDFLAALDELSSHGLAAVDRAGRVRLPPPVREFVREDGGAPVEPLLPVVVDLAEEFGARLYGPEASEALANLTGDADVLGTVLNRAVEDGAPAETVAAAARLLIALRRYWLLASRIPEARRWSGVLRDRAALRELDRARLAILDGNLAQWVDDHRARDLLESGLADATRLGAPSDRLLVSGWCSLAAHTATYGEVDTAERAVAQAAATAAESGDPLLVGLVQDLEGFVANQLGDLETALNASLRGLETARAAGDEYDIVTLLTAAAEVLSELGRDAEAVRFADEAFERTTRLELGPQWVVGLVIRAAVQVAAGQVAAARGSVLEGLRSARRQHPAPKTFADGLRTMAAVEAASGRDEEAARLTGAALAIMADLQLDNDGTSRVDLVAAAARDRMGEEAWRAVGAIGAADPMGVLDRLLAEPT</sequence>
<protein>
    <submittedName>
        <fullName evidence="8">DNA-binding SARP family transcriptional activator</fullName>
    </submittedName>
</protein>
<dbReference type="InterPro" id="IPR049945">
    <property type="entry name" value="AAA_22"/>
</dbReference>
<evidence type="ECO:0000256" key="5">
    <source>
        <dbReference type="PROSITE-ProRule" id="PRU01091"/>
    </source>
</evidence>
<evidence type="ECO:0000256" key="3">
    <source>
        <dbReference type="ARBA" id="ARBA00023125"/>
    </source>
</evidence>
<accession>A0A542YQT4</accession>
<dbReference type="InterPro" id="IPR005158">
    <property type="entry name" value="BTAD"/>
</dbReference>
<dbReference type="SMART" id="SM00862">
    <property type="entry name" value="Trans_reg_C"/>
    <property type="match status" value="1"/>
</dbReference>
<dbReference type="Pfam" id="PF13401">
    <property type="entry name" value="AAA_22"/>
    <property type="match status" value="1"/>
</dbReference>
<feature type="compositionally biased region" description="Pro residues" evidence="6">
    <location>
        <begin position="285"/>
        <end position="295"/>
    </location>
</feature>
<dbReference type="PROSITE" id="PS51755">
    <property type="entry name" value="OMPR_PHOB"/>
    <property type="match status" value="1"/>
</dbReference>
<evidence type="ECO:0000313" key="8">
    <source>
        <dbReference type="EMBL" id="TQL50458.1"/>
    </source>
</evidence>
<dbReference type="PRINTS" id="PR00364">
    <property type="entry name" value="DISEASERSIST"/>
</dbReference>
<dbReference type="Pfam" id="PF03704">
    <property type="entry name" value="BTAD"/>
    <property type="match status" value="1"/>
</dbReference>
<dbReference type="PANTHER" id="PTHR35807">
    <property type="entry name" value="TRANSCRIPTIONAL REGULATOR REDD-RELATED"/>
    <property type="match status" value="1"/>
</dbReference>
<dbReference type="InterPro" id="IPR001867">
    <property type="entry name" value="OmpR/PhoB-type_DNA-bd"/>
</dbReference>
<evidence type="ECO:0000259" key="7">
    <source>
        <dbReference type="PROSITE" id="PS51755"/>
    </source>
</evidence>
<organism evidence="8 9">
    <name type="scientific">Ornithinicoccus hortensis</name>
    <dbReference type="NCBI Taxonomy" id="82346"/>
    <lineage>
        <taxon>Bacteria</taxon>
        <taxon>Bacillati</taxon>
        <taxon>Actinomycetota</taxon>
        <taxon>Actinomycetes</taxon>
        <taxon>Micrococcales</taxon>
        <taxon>Intrasporangiaceae</taxon>
        <taxon>Ornithinicoccus</taxon>
    </lineage>
</organism>
<reference evidence="8 9" key="1">
    <citation type="submission" date="2019-06" db="EMBL/GenBank/DDBJ databases">
        <title>Sequencing the genomes of 1000 actinobacteria strains.</title>
        <authorList>
            <person name="Klenk H.-P."/>
        </authorList>
    </citation>
    <scope>NUCLEOTIDE SEQUENCE [LARGE SCALE GENOMIC DNA]</scope>
    <source>
        <strain evidence="8 9">DSM 12335</strain>
    </source>
</reference>
<dbReference type="GO" id="GO:0003677">
    <property type="term" value="F:DNA binding"/>
    <property type="evidence" value="ECO:0007669"/>
    <property type="project" value="UniProtKB-UniRule"/>
</dbReference>
<evidence type="ECO:0000313" key="9">
    <source>
        <dbReference type="Proteomes" id="UP000319516"/>
    </source>
</evidence>
<dbReference type="SUPFAM" id="SSF46894">
    <property type="entry name" value="C-terminal effector domain of the bipartite response regulators"/>
    <property type="match status" value="1"/>
</dbReference>
<feature type="domain" description="OmpR/PhoB-type" evidence="7">
    <location>
        <begin position="11"/>
        <end position="108"/>
    </location>
</feature>
<dbReference type="Proteomes" id="UP000319516">
    <property type="component" value="Unassembled WGS sequence"/>
</dbReference>
<comment type="caution">
    <text evidence="8">The sequence shown here is derived from an EMBL/GenBank/DDBJ whole genome shotgun (WGS) entry which is preliminary data.</text>
</comment>
<dbReference type="SUPFAM" id="SSF52540">
    <property type="entry name" value="P-loop containing nucleoside triphosphate hydrolases"/>
    <property type="match status" value="1"/>
</dbReference>
<dbReference type="InterPro" id="IPR027417">
    <property type="entry name" value="P-loop_NTPase"/>
</dbReference>
<keyword evidence="3 5" id="KW-0238">DNA-binding</keyword>
<dbReference type="PANTHER" id="PTHR35807:SF1">
    <property type="entry name" value="TRANSCRIPTIONAL REGULATOR REDD"/>
    <property type="match status" value="1"/>
</dbReference>
<dbReference type="GO" id="GO:0006355">
    <property type="term" value="P:regulation of DNA-templated transcription"/>
    <property type="evidence" value="ECO:0007669"/>
    <property type="project" value="InterPro"/>
</dbReference>
<dbReference type="GO" id="GO:0016887">
    <property type="term" value="F:ATP hydrolysis activity"/>
    <property type="evidence" value="ECO:0007669"/>
    <property type="project" value="InterPro"/>
</dbReference>
<name>A0A542YQT4_9MICO</name>